<name>A0A512E4K2_9PROT</name>
<dbReference type="OrthoDB" id="6917259at2"/>
<protein>
    <recommendedName>
        <fullName evidence="2">TniQ domain-containing protein</fullName>
    </recommendedName>
</protein>
<comment type="caution">
    <text evidence="3">The sequence shown here is derived from an EMBL/GenBank/DDBJ whole genome shotgun (WGS) entry which is preliminary data.</text>
</comment>
<evidence type="ECO:0000313" key="4">
    <source>
        <dbReference type="Proteomes" id="UP000321523"/>
    </source>
</evidence>
<feature type="transmembrane region" description="Helical" evidence="1">
    <location>
        <begin position="403"/>
        <end position="422"/>
    </location>
</feature>
<gene>
    <name evidence="3" type="ORF">SAE02_77900</name>
</gene>
<sequence>MKRGSGTLIPIEIQPPDSSVRRGLWPVQPVPAATESLSSWLGRTALGNGLAPADVLAELRRLRVRTHLLDADMNLPAKAATAIGRWTGHSTGVLAGMTLSGNAALLALPLATQAQAGRPAPRHQYCPACLAEDREPYFRLLWSVSWVVSCLIHKCLLVSGCPQCGAGSQTMDIQCHLRDLAQCAVCGADFRTAARTRAARKILDGQALIDVLHVILLRIGNPAWVKRFAQLMANLPNTMHGYSERPAATGRFDAMPLRERASYIGKSSDRGVMRRLMEVAGGEALVGMLPDHIARICPDAAGDLSSRKGDPSPPRQELPSLLEVLRAYDALSAVNEPLLELTAVPARRHDASQLAEIHRRIIGGTGGRPLPHEEIDEVERQFAALLVQPHSRIFFLAAQKRRVGWALLTGNILMSLVLIPAWRHAYENALRTLQAAADPWLRDHAFTVMVVRVSEWRRQCFEDAGWRRAAEVVDGIACDWPDQLSADVPVHTLERVIGGRPTLS</sequence>
<keyword evidence="4" id="KW-1185">Reference proteome</keyword>
<accession>A0A512E4K2</accession>
<feature type="domain" description="TniQ" evidence="2">
    <location>
        <begin position="26"/>
        <end position="157"/>
    </location>
</feature>
<dbReference type="Gene3D" id="3.40.630.30">
    <property type="match status" value="1"/>
</dbReference>
<evidence type="ECO:0000259" key="2">
    <source>
        <dbReference type="Pfam" id="PF06527"/>
    </source>
</evidence>
<keyword evidence="1" id="KW-0812">Transmembrane</keyword>
<reference evidence="3 4" key="1">
    <citation type="submission" date="2019-07" db="EMBL/GenBank/DDBJ databases">
        <title>Whole genome shotgun sequence of Skermanella aerolata NBRC 106429.</title>
        <authorList>
            <person name="Hosoyama A."/>
            <person name="Uohara A."/>
            <person name="Ohji S."/>
            <person name="Ichikawa N."/>
        </authorList>
    </citation>
    <scope>NUCLEOTIDE SEQUENCE [LARGE SCALE GENOMIC DNA]</scope>
    <source>
        <strain evidence="3 4">NBRC 106429</strain>
    </source>
</reference>
<dbReference type="EMBL" id="BJYZ01000115">
    <property type="protein sequence ID" value="GEO43642.1"/>
    <property type="molecule type" value="Genomic_DNA"/>
</dbReference>
<organism evidence="3 4">
    <name type="scientific">Skermanella aerolata</name>
    <dbReference type="NCBI Taxonomy" id="393310"/>
    <lineage>
        <taxon>Bacteria</taxon>
        <taxon>Pseudomonadati</taxon>
        <taxon>Pseudomonadota</taxon>
        <taxon>Alphaproteobacteria</taxon>
        <taxon>Rhodospirillales</taxon>
        <taxon>Azospirillaceae</taxon>
        <taxon>Skermanella</taxon>
    </lineage>
</organism>
<dbReference type="Proteomes" id="UP000321523">
    <property type="component" value="Unassembled WGS sequence"/>
</dbReference>
<keyword evidence="1" id="KW-1133">Transmembrane helix</keyword>
<dbReference type="InterPro" id="IPR009492">
    <property type="entry name" value="TniQ"/>
</dbReference>
<evidence type="ECO:0000256" key="1">
    <source>
        <dbReference type="SAM" id="Phobius"/>
    </source>
</evidence>
<keyword evidence="1" id="KW-0472">Membrane</keyword>
<evidence type="ECO:0000313" key="3">
    <source>
        <dbReference type="EMBL" id="GEO43642.1"/>
    </source>
</evidence>
<dbReference type="AlphaFoldDB" id="A0A512E4K2"/>
<proteinExistence type="predicted"/>
<dbReference type="Pfam" id="PF06527">
    <property type="entry name" value="TniQ"/>
    <property type="match status" value="1"/>
</dbReference>